<evidence type="ECO:0000313" key="4">
    <source>
        <dbReference type="Proteomes" id="UP000037558"/>
    </source>
</evidence>
<proteinExistence type="predicted"/>
<gene>
    <name evidence="3" type="ORF">AMD01_15950</name>
</gene>
<reference evidence="4" key="1">
    <citation type="submission" date="2015-08" db="EMBL/GenBank/DDBJ databases">
        <title>Fjat-14210 dsm16467.</title>
        <authorList>
            <person name="Liu B."/>
            <person name="Wang J."/>
            <person name="Zhu Y."/>
            <person name="Liu G."/>
            <person name="Chen Q."/>
            <person name="Chen Z."/>
            <person name="Lan J."/>
            <person name="Che J."/>
            <person name="Ge C."/>
            <person name="Shi H."/>
            <person name="Pan Z."/>
            <person name="Liu X."/>
        </authorList>
    </citation>
    <scope>NUCLEOTIDE SEQUENCE [LARGE SCALE GENOMIC DNA]</scope>
    <source>
        <strain evidence="4">DSM 16467</strain>
    </source>
</reference>
<protein>
    <recommendedName>
        <fullName evidence="2">Tetratrico peptide repeat group 5 domain-containing protein</fullName>
    </recommendedName>
</protein>
<evidence type="ECO:0000256" key="1">
    <source>
        <dbReference type="PROSITE-ProRule" id="PRU00339"/>
    </source>
</evidence>
<keyword evidence="1" id="KW-0802">TPR repeat</keyword>
<comment type="caution">
    <text evidence="3">The sequence shown here is derived from an EMBL/GenBank/DDBJ whole genome shotgun (WGS) entry which is preliminary data.</text>
</comment>
<evidence type="ECO:0000259" key="2">
    <source>
        <dbReference type="Pfam" id="PF12688"/>
    </source>
</evidence>
<accession>A0A0M0KXK7</accession>
<dbReference type="Gene3D" id="1.25.40.10">
    <property type="entry name" value="Tetratricopeptide repeat domain"/>
    <property type="match status" value="1"/>
</dbReference>
<dbReference type="InterPro" id="IPR011990">
    <property type="entry name" value="TPR-like_helical_dom_sf"/>
</dbReference>
<dbReference type="Pfam" id="PF12688">
    <property type="entry name" value="TPR_5"/>
    <property type="match status" value="1"/>
</dbReference>
<dbReference type="OrthoDB" id="193829at2"/>
<dbReference type="STRING" id="284581.AMD01_15950"/>
<dbReference type="EMBL" id="LILC01000021">
    <property type="protein sequence ID" value="KOO43550.1"/>
    <property type="molecule type" value="Genomic_DNA"/>
</dbReference>
<dbReference type="Proteomes" id="UP000037558">
    <property type="component" value="Unassembled WGS sequence"/>
</dbReference>
<dbReference type="SUPFAM" id="SSF48452">
    <property type="entry name" value="TPR-like"/>
    <property type="match status" value="1"/>
</dbReference>
<name>A0A0M0KXK7_9BACI</name>
<dbReference type="RefSeq" id="WP_053402467.1">
    <property type="nucleotide sequence ID" value="NZ_JAMAUM010000008.1"/>
</dbReference>
<sequence length="160" mass="18245">MKELLLAIKKREQGETQDARDLLLSLVKEYPENPEVLYQTAWVHDALGLEIEAVPYYEKALQNGLDGEDRKGAFLGLGSTYRTIGEYDQARRTLEQGMKEFPEAAELAVFCSMVMYNQHEYEGAMTLLLTAVAETSNHEGIQAYKKAILFYSDKLNEVWK</sequence>
<dbReference type="InterPro" id="IPR019734">
    <property type="entry name" value="TPR_rpt"/>
</dbReference>
<dbReference type="InterPro" id="IPR041656">
    <property type="entry name" value="TPR_5"/>
</dbReference>
<feature type="domain" description="Tetratrico peptide repeat group 5" evidence="2">
    <location>
        <begin position="35"/>
        <end position="155"/>
    </location>
</feature>
<dbReference type="PATRIC" id="fig|284581.3.peg.1197"/>
<dbReference type="AlphaFoldDB" id="A0A0M0KXK7"/>
<dbReference type="PROSITE" id="PS50005">
    <property type="entry name" value="TPR"/>
    <property type="match status" value="1"/>
</dbReference>
<dbReference type="Pfam" id="PF13174">
    <property type="entry name" value="TPR_6"/>
    <property type="match status" value="1"/>
</dbReference>
<keyword evidence="4" id="KW-1185">Reference proteome</keyword>
<evidence type="ECO:0000313" key="3">
    <source>
        <dbReference type="EMBL" id="KOO43550.1"/>
    </source>
</evidence>
<feature type="repeat" description="TPR" evidence="1">
    <location>
        <begin position="71"/>
        <end position="104"/>
    </location>
</feature>
<organism evidence="3 4">
    <name type="scientific">Priestia koreensis</name>
    <dbReference type="NCBI Taxonomy" id="284581"/>
    <lineage>
        <taxon>Bacteria</taxon>
        <taxon>Bacillati</taxon>
        <taxon>Bacillota</taxon>
        <taxon>Bacilli</taxon>
        <taxon>Bacillales</taxon>
        <taxon>Bacillaceae</taxon>
        <taxon>Priestia</taxon>
    </lineage>
</organism>